<keyword evidence="2" id="KW-0813">Transport</keyword>
<feature type="transmembrane region" description="Helical" evidence="7">
    <location>
        <begin position="447"/>
        <end position="470"/>
    </location>
</feature>
<evidence type="ECO:0000256" key="4">
    <source>
        <dbReference type="ARBA" id="ARBA00022989"/>
    </source>
</evidence>
<sequence>MQEAPTPISATQKRGAIVYYFVLLLLFVGAIWATAAVATPILSSGELTGSTSGGLRGAFTAFGEGVQHHVATTIGRLLLQIVVILSVARGVGWLFARLGQPTVIGEIIAGILLGPSLLGMVAPDVSAWLFPEESIVNIELLSQFGLILFMFTIGMELRIADIKAQARNSIIISQSGIFIPFILGLLLSIVTYERYAAEVAFFPLALFIGISMSITAFPVLARIVQERNMSRTYLGKLTLNTAAAGDIMAWLMLAAIMAITQSGSVASAFFNFLFLLLYMGLAFGVLRPLFSLIGRMYNKEELLGKGLVGIIFILLLLSAYLTEILSMHALFGAFIFGLIMPEDVKFRHVMTEKVEDVSLNIFLPLFFVSSGLRTELGLINSGELWLLLLLFVLVAVVGKAGGTYVAARVCGIDQKDSLYLGAYMNTRGLMELVVLKIGLDMGVLPPVFFAILVLMTLVTTVMTTPIIHLIDYLFLHFHRPTKEAVARLSHRILIAFGRPETGALLLRLARQLFPDEKLSSGVSLLHVTMSNNVNVINEETFFADNFHPALREARHLGFSVEPIYRVSDQVTSEIIDQANLPHHSFLLVGAGLSLSSEERDRNVVSYRMLLQKRWRKFSITSPEVLLNARTLFNDKMTRFAEETNCSLGVFVDRHFGSLKRVLLLAKDATDREVLLPLARHLSKAHNASIAILPLSLGENAPALDLGPVPEEANLLTSGDGVGVLRGYDFLFISYDTWGLLTEVRPEILQELPSTLIVRSLERSADPLAIPATKNMFE</sequence>
<comment type="subcellular location">
    <subcellularLocation>
        <location evidence="1">Membrane</location>
        <topology evidence="1">Multi-pass membrane protein</topology>
    </subcellularLocation>
</comment>
<feature type="transmembrane region" description="Helical" evidence="7">
    <location>
        <begin position="204"/>
        <end position="225"/>
    </location>
</feature>
<dbReference type="EMBL" id="ACNN01000014">
    <property type="protein sequence ID" value="EEN83085.1"/>
    <property type="molecule type" value="Genomic_DNA"/>
</dbReference>
<protein>
    <submittedName>
        <fullName evidence="9">Transporter, CPA2 family</fullName>
    </submittedName>
</protein>
<comment type="caution">
    <text evidence="9">The sequence shown here is derived from an EMBL/GenBank/DDBJ whole genome shotgun (WGS) entry which is preliminary data.</text>
</comment>
<dbReference type="InterPro" id="IPR006153">
    <property type="entry name" value="Cation/H_exchanger_TM"/>
</dbReference>
<dbReference type="GO" id="GO:1902600">
    <property type="term" value="P:proton transmembrane transport"/>
    <property type="evidence" value="ECO:0007669"/>
    <property type="project" value="InterPro"/>
</dbReference>
<dbReference type="Proteomes" id="UP000004295">
    <property type="component" value="Unassembled WGS sequence"/>
</dbReference>
<keyword evidence="6 7" id="KW-0472">Membrane</keyword>
<reference evidence="9 10" key="1">
    <citation type="submission" date="2009-04" db="EMBL/GenBank/DDBJ databases">
        <authorList>
            <person name="Sebastian Y."/>
            <person name="Madupu R."/>
            <person name="Durkin A.S."/>
            <person name="Torralba M."/>
            <person name="Methe B."/>
            <person name="Sutton G.G."/>
            <person name="Strausberg R.L."/>
            <person name="Nelson K.E."/>
        </authorList>
    </citation>
    <scope>NUCLEOTIDE SEQUENCE [LARGE SCALE GENOMIC DNA]</scope>
    <source>
        <strain evidence="10">ATCC 35406 / DSM 24491 / JCM 8526 / CCUG 16442 / BCRC 14492 / NCTC 13058 / HG 370</strain>
    </source>
</reference>
<dbReference type="Pfam" id="PF00999">
    <property type="entry name" value="Na_H_Exchanger"/>
    <property type="match status" value="1"/>
</dbReference>
<dbReference type="GO" id="GO:0016020">
    <property type="term" value="C:membrane"/>
    <property type="evidence" value="ECO:0007669"/>
    <property type="project" value="UniProtKB-SubCell"/>
</dbReference>
<evidence type="ECO:0000313" key="9">
    <source>
        <dbReference type="EMBL" id="EEN83085.1"/>
    </source>
</evidence>
<dbReference type="InterPro" id="IPR038770">
    <property type="entry name" value="Na+/solute_symporter_sf"/>
</dbReference>
<feature type="transmembrane region" description="Helical" evidence="7">
    <location>
        <begin position="302"/>
        <end position="321"/>
    </location>
</feature>
<proteinExistence type="predicted"/>
<evidence type="ECO:0000259" key="8">
    <source>
        <dbReference type="Pfam" id="PF00999"/>
    </source>
</evidence>
<evidence type="ECO:0000256" key="5">
    <source>
        <dbReference type="ARBA" id="ARBA00023065"/>
    </source>
</evidence>
<dbReference type="PANTHER" id="PTHR32468">
    <property type="entry name" value="CATION/H + ANTIPORTER"/>
    <property type="match status" value="1"/>
</dbReference>
<dbReference type="GO" id="GO:0015297">
    <property type="term" value="F:antiporter activity"/>
    <property type="evidence" value="ECO:0007669"/>
    <property type="project" value="InterPro"/>
</dbReference>
<feature type="transmembrane region" description="Helical" evidence="7">
    <location>
        <begin position="237"/>
        <end position="259"/>
    </location>
</feature>
<keyword evidence="3 7" id="KW-0812">Transmembrane</keyword>
<evidence type="ECO:0000256" key="1">
    <source>
        <dbReference type="ARBA" id="ARBA00004141"/>
    </source>
</evidence>
<accession>C3J9T3</accession>
<keyword evidence="5" id="KW-0406">Ion transport</keyword>
<dbReference type="AlphaFoldDB" id="C3J9T3"/>
<feature type="domain" description="Cation/H+ exchanger transmembrane" evidence="8">
    <location>
        <begin position="88"/>
        <end position="465"/>
    </location>
</feature>
<feature type="transmembrane region" description="Helical" evidence="7">
    <location>
        <begin position="169"/>
        <end position="192"/>
    </location>
</feature>
<dbReference type="PANTHER" id="PTHR32468:SF0">
    <property type="entry name" value="K(+)_H(+) ANTIPORTER 1"/>
    <property type="match status" value="1"/>
</dbReference>
<feature type="transmembrane region" description="Helical" evidence="7">
    <location>
        <begin position="77"/>
        <end position="96"/>
    </location>
</feature>
<dbReference type="STRING" id="553175.POREN0001_0834"/>
<keyword evidence="10" id="KW-1185">Reference proteome</keyword>
<keyword evidence="4 7" id="KW-1133">Transmembrane helix</keyword>
<dbReference type="Gene3D" id="1.20.1530.20">
    <property type="match status" value="1"/>
</dbReference>
<dbReference type="eggNOG" id="COG0475">
    <property type="taxonomic scope" value="Bacteria"/>
</dbReference>
<name>C3J9T3_POREA</name>
<evidence type="ECO:0000256" key="3">
    <source>
        <dbReference type="ARBA" id="ARBA00022692"/>
    </source>
</evidence>
<feature type="transmembrane region" description="Helical" evidence="7">
    <location>
        <begin position="103"/>
        <end position="122"/>
    </location>
</feature>
<evidence type="ECO:0000256" key="6">
    <source>
        <dbReference type="ARBA" id="ARBA00023136"/>
    </source>
</evidence>
<evidence type="ECO:0000256" key="7">
    <source>
        <dbReference type="SAM" id="Phobius"/>
    </source>
</evidence>
<feature type="transmembrane region" description="Helical" evidence="7">
    <location>
        <begin position="265"/>
        <end position="290"/>
    </location>
</feature>
<feature type="transmembrane region" description="Helical" evidence="7">
    <location>
        <begin position="384"/>
        <end position="406"/>
    </location>
</feature>
<feature type="transmembrane region" description="Helical" evidence="7">
    <location>
        <begin position="17"/>
        <end position="42"/>
    </location>
</feature>
<dbReference type="GeneID" id="93365092"/>
<feature type="transmembrane region" description="Helical" evidence="7">
    <location>
        <begin position="134"/>
        <end position="157"/>
    </location>
</feature>
<gene>
    <name evidence="9" type="ORF">POREN0001_0834</name>
</gene>
<dbReference type="RefSeq" id="WP_004333058.1">
    <property type="nucleotide sequence ID" value="NZ_ACNN01000014.1"/>
</dbReference>
<dbReference type="InterPro" id="IPR050794">
    <property type="entry name" value="CPA2_transporter"/>
</dbReference>
<evidence type="ECO:0000313" key="10">
    <source>
        <dbReference type="Proteomes" id="UP000004295"/>
    </source>
</evidence>
<evidence type="ECO:0000256" key="2">
    <source>
        <dbReference type="ARBA" id="ARBA00022448"/>
    </source>
</evidence>
<organism evidence="9 10">
    <name type="scientific">Porphyromonas endodontalis (strain ATCC 35406 / DSM 24491 / JCM 8526 / CCUG 16442 / BCRC 14492 / NCTC 13058 / HG 370)</name>
    <name type="common">Bacteroides endodontalis</name>
    <dbReference type="NCBI Taxonomy" id="553175"/>
    <lineage>
        <taxon>Bacteria</taxon>
        <taxon>Pseudomonadati</taxon>
        <taxon>Bacteroidota</taxon>
        <taxon>Bacteroidia</taxon>
        <taxon>Bacteroidales</taxon>
        <taxon>Porphyromonadaceae</taxon>
        <taxon>Porphyromonas</taxon>
    </lineage>
</organism>